<proteinExistence type="predicted"/>
<reference evidence="1" key="1">
    <citation type="submission" date="2023-08" db="EMBL/GenBank/DDBJ databases">
        <authorList>
            <person name="Alioto T."/>
            <person name="Alioto T."/>
            <person name="Gomez Garrido J."/>
        </authorList>
    </citation>
    <scope>NUCLEOTIDE SEQUENCE</scope>
</reference>
<keyword evidence="2" id="KW-1185">Reference proteome</keyword>
<dbReference type="EMBL" id="OY660866">
    <property type="protein sequence ID" value="CAJ1052787.1"/>
    <property type="molecule type" value="Genomic_DNA"/>
</dbReference>
<dbReference type="AlphaFoldDB" id="A0AAV1EWA4"/>
<name>A0AAV1EWA4_XYRNO</name>
<accession>A0AAV1EWA4</accession>
<evidence type="ECO:0000313" key="1">
    <source>
        <dbReference type="EMBL" id="CAJ1052787.1"/>
    </source>
</evidence>
<protein>
    <submittedName>
        <fullName evidence="1">Uncharacterized protein</fullName>
    </submittedName>
</protein>
<dbReference type="Proteomes" id="UP001178508">
    <property type="component" value="Chromosome 3"/>
</dbReference>
<gene>
    <name evidence="1" type="ORF">XNOV1_A007723</name>
</gene>
<sequence>MELKLITNTATAQRGREDSRTTFKTGCESQNKISSQIDAAISSCLAVLLSIFTAAQIYQGQHPADQHNVSSLMPFCHYVCLHFSRT</sequence>
<organism evidence="1 2">
    <name type="scientific">Xyrichtys novacula</name>
    <name type="common">Pearly razorfish</name>
    <name type="synonym">Hemipteronotus novacula</name>
    <dbReference type="NCBI Taxonomy" id="13765"/>
    <lineage>
        <taxon>Eukaryota</taxon>
        <taxon>Metazoa</taxon>
        <taxon>Chordata</taxon>
        <taxon>Craniata</taxon>
        <taxon>Vertebrata</taxon>
        <taxon>Euteleostomi</taxon>
        <taxon>Actinopterygii</taxon>
        <taxon>Neopterygii</taxon>
        <taxon>Teleostei</taxon>
        <taxon>Neoteleostei</taxon>
        <taxon>Acanthomorphata</taxon>
        <taxon>Eupercaria</taxon>
        <taxon>Labriformes</taxon>
        <taxon>Labridae</taxon>
        <taxon>Xyrichtys</taxon>
    </lineage>
</organism>
<evidence type="ECO:0000313" key="2">
    <source>
        <dbReference type="Proteomes" id="UP001178508"/>
    </source>
</evidence>